<evidence type="ECO:0000256" key="1">
    <source>
        <dbReference type="SAM" id="MobiDB-lite"/>
    </source>
</evidence>
<dbReference type="AlphaFoldDB" id="A0A6M5YMV0"/>
<accession>A0A6M5YMV0</accession>
<feature type="region of interest" description="Disordered" evidence="1">
    <location>
        <begin position="1"/>
        <end position="22"/>
    </location>
</feature>
<protein>
    <submittedName>
        <fullName evidence="2">Uncharacterized protein</fullName>
    </submittedName>
</protein>
<reference evidence="3" key="1">
    <citation type="submission" date="2020-05" db="EMBL/GenBank/DDBJ databases">
        <title>Frigoriglobus tundricola gen. nov., sp. nov., a psychrotolerant cellulolytic planctomycete of the family Gemmataceae with two divergent copies of 16S rRNA gene.</title>
        <authorList>
            <person name="Kulichevskaya I.S."/>
            <person name="Ivanova A.A."/>
            <person name="Naumoff D.G."/>
            <person name="Beletsky A.V."/>
            <person name="Rijpstra W.I.C."/>
            <person name="Sinninghe Damste J.S."/>
            <person name="Mardanov A.V."/>
            <person name="Ravin N.V."/>
            <person name="Dedysh S.N."/>
        </authorList>
    </citation>
    <scope>NUCLEOTIDE SEQUENCE [LARGE SCALE GENOMIC DNA]</scope>
    <source>
        <strain evidence="3">PL17</strain>
    </source>
</reference>
<dbReference type="Proteomes" id="UP000503447">
    <property type="component" value="Chromosome"/>
</dbReference>
<organism evidence="2 3">
    <name type="scientific">Frigoriglobus tundricola</name>
    <dbReference type="NCBI Taxonomy" id="2774151"/>
    <lineage>
        <taxon>Bacteria</taxon>
        <taxon>Pseudomonadati</taxon>
        <taxon>Planctomycetota</taxon>
        <taxon>Planctomycetia</taxon>
        <taxon>Gemmatales</taxon>
        <taxon>Gemmataceae</taxon>
        <taxon>Frigoriglobus</taxon>
    </lineage>
</organism>
<proteinExistence type="predicted"/>
<gene>
    <name evidence="2" type="ORF">FTUN_2198</name>
</gene>
<keyword evidence="3" id="KW-1185">Reference proteome</keyword>
<name>A0A6M5YMV0_9BACT</name>
<evidence type="ECO:0000313" key="2">
    <source>
        <dbReference type="EMBL" id="QJW94676.1"/>
    </source>
</evidence>
<sequence>MPNDLPRTDVPHDPGHGRQARDHQAVVLVGTWSLFRQSHSRMFDGVPDNIDLSAVVRYLETLPGVERVHDLHV</sequence>
<dbReference type="EMBL" id="CP053452">
    <property type="protein sequence ID" value="QJW94676.1"/>
    <property type="molecule type" value="Genomic_DNA"/>
</dbReference>
<evidence type="ECO:0000313" key="3">
    <source>
        <dbReference type="Proteomes" id="UP000503447"/>
    </source>
</evidence>
<dbReference type="KEGG" id="ftj:FTUN_2198"/>